<feature type="region of interest" description="Disordered" evidence="1">
    <location>
        <begin position="1"/>
        <end position="36"/>
    </location>
</feature>
<keyword evidence="3" id="KW-1185">Reference proteome</keyword>
<reference evidence="3" key="1">
    <citation type="journal article" date="2019" name="Int. J. Syst. Evol. Microbiol.">
        <title>The Global Catalogue of Microorganisms (GCM) 10K type strain sequencing project: providing services to taxonomists for standard genome sequencing and annotation.</title>
        <authorList>
            <consortium name="The Broad Institute Genomics Platform"/>
            <consortium name="The Broad Institute Genome Sequencing Center for Infectious Disease"/>
            <person name="Wu L."/>
            <person name="Ma J."/>
        </authorList>
    </citation>
    <scope>NUCLEOTIDE SEQUENCE [LARGE SCALE GENOMIC DNA]</scope>
    <source>
        <strain evidence="3">JCM 16908</strain>
    </source>
</reference>
<accession>A0ABP7HHL7</accession>
<comment type="caution">
    <text evidence="2">The sequence shown here is derived from an EMBL/GenBank/DDBJ whole genome shotgun (WGS) entry which is preliminary data.</text>
</comment>
<feature type="compositionally biased region" description="Gly residues" evidence="1">
    <location>
        <begin position="143"/>
        <end position="153"/>
    </location>
</feature>
<gene>
    <name evidence="2" type="ORF">GCM10022226_13010</name>
</gene>
<proteinExistence type="predicted"/>
<dbReference type="Proteomes" id="UP001500888">
    <property type="component" value="Unassembled WGS sequence"/>
</dbReference>
<protein>
    <recommendedName>
        <fullName evidence="4">DUF1190 domain-containing protein</fullName>
    </recommendedName>
</protein>
<evidence type="ECO:0000256" key="1">
    <source>
        <dbReference type="SAM" id="MobiDB-lite"/>
    </source>
</evidence>
<evidence type="ECO:0000313" key="2">
    <source>
        <dbReference type="EMBL" id="GAA3795089.1"/>
    </source>
</evidence>
<dbReference type="RefSeq" id="WP_344935495.1">
    <property type="nucleotide sequence ID" value="NZ_BAAAZR010000002.1"/>
</dbReference>
<name>A0ABP7HHL7_9ACTN</name>
<evidence type="ECO:0008006" key="4">
    <source>
        <dbReference type="Google" id="ProtNLM"/>
    </source>
</evidence>
<feature type="compositionally biased region" description="Low complexity" evidence="1">
    <location>
        <begin position="27"/>
        <end position="36"/>
    </location>
</feature>
<organism evidence="2 3">
    <name type="scientific">Sphaerisporangium flaviroseum</name>
    <dbReference type="NCBI Taxonomy" id="509199"/>
    <lineage>
        <taxon>Bacteria</taxon>
        <taxon>Bacillati</taxon>
        <taxon>Actinomycetota</taxon>
        <taxon>Actinomycetes</taxon>
        <taxon>Streptosporangiales</taxon>
        <taxon>Streptosporangiaceae</taxon>
        <taxon>Sphaerisporangium</taxon>
    </lineage>
</organism>
<evidence type="ECO:0000313" key="3">
    <source>
        <dbReference type="Proteomes" id="UP001500888"/>
    </source>
</evidence>
<sequence length="153" mass="15864">MAKPEPEPGRPPHPLSQRMAGSGGRPPAGKGKGKGLSSGMVTLGTMGLLSTLVLGFCAAQDRFAEQVTADCVDLNSRQADGSYQVVDDDDCDDDRPRGHLGSHGAYGWYYGGVRQAGRVLRGTTIRPATAHISSRSGSVLQRGGFGGRGHGGS</sequence>
<dbReference type="EMBL" id="BAAAZR010000002">
    <property type="protein sequence ID" value="GAA3795089.1"/>
    <property type="molecule type" value="Genomic_DNA"/>
</dbReference>
<feature type="compositionally biased region" description="Basic and acidic residues" evidence="1">
    <location>
        <begin position="1"/>
        <end position="10"/>
    </location>
</feature>
<feature type="region of interest" description="Disordered" evidence="1">
    <location>
        <begin position="131"/>
        <end position="153"/>
    </location>
</feature>